<keyword evidence="2" id="KW-1185">Reference proteome</keyword>
<dbReference type="RefSeq" id="WP_162670777.1">
    <property type="nucleotide sequence ID" value="NZ_LR593886.1"/>
</dbReference>
<dbReference type="NCBIfam" id="TIGR02996">
    <property type="entry name" value="rpt_mate_G_obs"/>
    <property type="match status" value="1"/>
</dbReference>
<dbReference type="InterPro" id="IPR014338">
    <property type="entry name" value="CHP02996_rpt-companion-dom"/>
</dbReference>
<evidence type="ECO:0000313" key="2">
    <source>
        <dbReference type="Proteomes" id="UP000464178"/>
    </source>
</evidence>
<gene>
    <name evidence="1" type="ORF">SOIL9_12150</name>
</gene>
<evidence type="ECO:0008006" key="3">
    <source>
        <dbReference type="Google" id="ProtNLM"/>
    </source>
</evidence>
<dbReference type="AlphaFoldDB" id="A0A6P2D5T4"/>
<dbReference type="Proteomes" id="UP000464178">
    <property type="component" value="Chromosome"/>
</dbReference>
<dbReference type="EMBL" id="LR593886">
    <property type="protein sequence ID" value="VTR96499.1"/>
    <property type="molecule type" value="Genomic_DNA"/>
</dbReference>
<sequence length="553" mass="60875">MSDETAFLNTIREYPDEDTPRLAFADWLDEQGDPAKAGRVTFIRAQVELARLPVDDPRCADFEVTERRLLAKYATEWSAPWPAFRNREDADDGPNQAIFRRGFLEAVNGSGVVGNANTNGLAELCAAHPIRDGGVLPTNNLASVVSWPEWGRIESLALWSRPTSRDVAAHYREQLPQIDSFLRHADFARLRKLSVTLSGISDRDVLHWFRMPIVQRLVALNVVMYAGMAWDVQLNGDSVLELVRGDFPNLRELGLAGGVRPDYSRAVTQFVDSDVWKQITHFTLFGGSDFPWFRALATARLQQLTLHTGSSSEPARVFANAIQAASGPVTLEELRINGPAVHGENLSRVLAAHVTSNLQRLHLVRARLTDDGLRRIAESPVLANLNSLSLWLDHTTGAGLDALFASPNLGQLTDLRIHGGRVPPDALRALARNSSCRQLRTLALGSLFVPSALTALTDGDEFPDLHTIAFECVRPAPDPTTLEAFVNSPKFPRLCVVRFDTDDDCVDALISVFRNCKRLAWAVGVMIDGGDGARVAFAPEGVYLPNHLDGLDE</sequence>
<evidence type="ECO:0000313" key="1">
    <source>
        <dbReference type="EMBL" id="VTR96499.1"/>
    </source>
</evidence>
<dbReference type="InterPro" id="IPR032675">
    <property type="entry name" value="LRR_dom_sf"/>
</dbReference>
<protein>
    <recommendedName>
        <fullName evidence="3">Repeat-companion domain protein</fullName>
    </recommendedName>
</protein>
<organism evidence="1 2">
    <name type="scientific">Gemmata massiliana</name>
    <dbReference type="NCBI Taxonomy" id="1210884"/>
    <lineage>
        <taxon>Bacteria</taxon>
        <taxon>Pseudomonadati</taxon>
        <taxon>Planctomycetota</taxon>
        <taxon>Planctomycetia</taxon>
        <taxon>Gemmatales</taxon>
        <taxon>Gemmataceae</taxon>
        <taxon>Gemmata</taxon>
    </lineage>
</organism>
<dbReference type="SUPFAM" id="SSF52047">
    <property type="entry name" value="RNI-like"/>
    <property type="match status" value="1"/>
</dbReference>
<accession>A0A6P2D5T4</accession>
<reference evidence="1 2" key="1">
    <citation type="submission" date="2019-05" db="EMBL/GenBank/DDBJ databases">
        <authorList>
            <consortium name="Science for Life Laboratories"/>
        </authorList>
    </citation>
    <scope>NUCLEOTIDE SEQUENCE [LARGE SCALE GENOMIC DNA]</scope>
    <source>
        <strain evidence="1">Soil9</strain>
    </source>
</reference>
<proteinExistence type="predicted"/>
<dbReference type="KEGG" id="gms:SOIL9_12150"/>
<dbReference type="Gene3D" id="3.80.10.10">
    <property type="entry name" value="Ribonuclease Inhibitor"/>
    <property type="match status" value="1"/>
</dbReference>
<name>A0A6P2D5T4_9BACT</name>